<dbReference type="Gene3D" id="3.40.50.300">
    <property type="entry name" value="P-loop containing nucleotide triphosphate hydrolases"/>
    <property type="match status" value="1"/>
</dbReference>
<dbReference type="AlphaFoldDB" id="A0A5J4PRG0"/>
<dbReference type="Pfam" id="PF13166">
    <property type="entry name" value="AAA_13"/>
    <property type="match status" value="1"/>
</dbReference>
<dbReference type="InterPro" id="IPR027417">
    <property type="entry name" value="P-loop_NTPase"/>
</dbReference>
<keyword evidence="1" id="KW-0175">Coiled coil</keyword>
<dbReference type="InterPro" id="IPR026866">
    <property type="entry name" value="CR006_AAA"/>
</dbReference>
<evidence type="ECO:0000313" key="3">
    <source>
        <dbReference type="EMBL" id="KAA6311762.1"/>
    </source>
</evidence>
<accession>A0A5J4PRG0</accession>
<feature type="coiled-coil region" evidence="1">
    <location>
        <begin position="56"/>
        <end position="137"/>
    </location>
</feature>
<evidence type="ECO:0000259" key="2">
    <source>
        <dbReference type="Pfam" id="PF13166"/>
    </source>
</evidence>
<comment type="caution">
    <text evidence="3">The sequence shown here is derived from an EMBL/GenBank/DDBJ whole genome shotgun (WGS) entry which is preliminary data.</text>
</comment>
<organism evidence="3">
    <name type="scientific">termite gut metagenome</name>
    <dbReference type="NCBI Taxonomy" id="433724"/>
    <lineage>
        <taxon>unclassified sequences</taxon>
        <taxon>metagenomes</taxon>
        <taxon>organismal metagenomes</taxon>
    </lineage>
</organism>
<proteinExistence type="predicted"/>
<feature type="domain" description="Protein CR006 P-loop" evidence="2">
    <location>
        <begin position="5"/>
        <end position="262"/>
    </location>
</feature>
<reference evidence="3" key="1">
    <citation type="submission" date="2019-03" db="EMBL/GenBank/DDBJ databases">
        <title>Single cell metagenomics reveals metabolic interactions within the superorganism composed of flagellate Streblomastix strix and complex community of Bacteroidetes bacteria on its surface.</title>
        <authorList>
            <person name="Treitli S.C."/>
            <person name="Kolisko M."/>
            <person name="Husnik F."/>
            <person name="Keeling P."/>
            <person name="Hampl V."/>
        </authorList>
    </citation>
    <scope>NUCLEOTIDE SEQUENCE</scope>
    <source>
        <strain evidence="3">STM</strain>
    </source>
</reference>
<dbReference type="EMBL" id="SNRY01006799">
    <property type="protein sequence ID" value="KAA6311762.1"/>
    <property type="molecule type" value="Genomic_DNA"/>
</dbReference>
<name>A0A5J4PRG0_9ZZZZ</name>
<sequence>MESSESINKHTKLNVNLFSAYLKTLNQQFFSNKELLNNKLKEPSRSMEPVSTEDQLNNIQRLISEANNEIKKHNRIVTNFQTEKANLIADIWGFLVDENKTIIEAFVNQSEGLQKGIDKLETERKALLNKHKELNIEIRHASEYVTSVQPSVDAINDTLIAYGFDNFKIVASDTEPNQYQIEREDGSVAENTLSEGEVTFITFLYFLQLAKGSISEDSISDDRILVIDDPISSLDSTVLFVVSSLIKEIIKSVKKNSSNIKQR</sequence>
<protein>
    <recommendedName>
        <fullName evidence="2">Protein CR006 P-loop domain-containing protein</fullName>
    </recommendedName>
</protein>
<dbReference type="SUPFAM" id="SSF52540">
    <property type="entry name" value="P-loop containing nucleoside triphosphate hydrolases"/>
    <property type="match status" value="1"/>
</dbReference>
<evidence type="ECO:0000256" key="1">
    <source>
        <dbReference type="SAM" id="Coils"/>
    </source>
</evidence>
<gene>
    <name evidence="3" type="ORF">EZS27_037177</name>
</gene>